<gene>
    <name evidence="3" type="ORF">GCM10010170_098290</name>
</gene>
<organism evidence="3 4">
    <name type="scientific">Dactylosporangium salmoneum</name>
    <dbReference type="NCBI Taxonomy" id="53361"/>
    <lineage>
        <taxon>Bacteria</taxon>
        <taxon>Bacillati</taxon>
        <taxon>Actinomycetota</taxon>
        <taxon>Actinomycetes</taxon>
        <taxon>Micromonosporales</taxon>
        <taxon>Micromonosporaceae</taxon>
        <taxon>Dactylosporangium</taxon>
    </lineage>
</organism>
<evidence type="ECO:0000256" key="2">
    <source>
        <dbReference type="SAM" id="SignalP"/>
    </source>
</evidence>
<name>A0ABN3HT30_9ACTN</name>
<keyword evidence="2" id="KW-0732">Signal</keyword>
<evidence type="ECO:0000313" key="4">
    <source>
        <dbReference type="Proteomes" id="UP001501444"/>
    </source>
</evidence>
<comment type="caution">
    <text evidence="3">The sequence shown here is derived from an EMBL/GenBank/DDBJ whole genome shotgun (WGS) entry which is preliminary data.</text>
</comment>
<sequence>MFLTKKKQRGVLGTLSAVPLMIALLTGCSAADGGSDGSGAADGEKTASSQQSFEDWQLAFARCMRAEGLDVPDPGKGGLGGLRDSSDTAALEQASTKCRGKLGDPPPAPDLEGKSDEQLQEEALKSAKCFRDNGVDVADPKKGEIGLTIPQDAPKGVIAKCAPNAGNGIAGVRPNG</sequence>
<proteinExistence type="predicted"/>
<reference evidence="3 4" key="1">
    <citation type="journal article" date="2019" name="Int. J. Syst. Evol. Microbiol.">
        <title>The Global Catalogue of Microorganisms (GCM) 10K type strain sequencing project: providing services to taxonomists for standard genome sequencing and annotation.</title>
        <authorList>
            <consortium name="The Broad Institute Genomics Platform"/>
            <consortium name="The Broad Institute Genome Sequencing Center for Infectious Disease"/>
            <person name="Wu L."/>
            <person name="Ma J."/>
        </authorList>
    </citation>
    <scope>NUCLEOTIDE SEQUENCE [LARGE SCALE GENOMIC DNA]</scope>
    <source>
        <strain evidence="3 4">JCM 3272</strain>
    </source>
</reference>
<dbReference type="PROSITE" id="PS51257">
    <property type="entry name" value="PROKAR_LIPOPROTEIN"/>
    <property type="match status" value="1"/>
</dbReference>
<dbReference type="Proteomes" id="UP001501444">
    <property type="component" value="Unassembled WGS sequence"/>
</dbReference>
<feature type="chain" id="PRO_5047238131" description="Secreted protein" evidence="2">
    <location>
        <begin position="31"/>
        <end position="176"/>
    </location>
</feature>
<dbReference type="RefSeq" id="WP_344619635.1">
    <property type="nucleotide sequence ID" value="NZ_BAAARV010000106.1"/>
</dbReference>
<keyword evidence="4" id="KW-1185">Reference proteome</keyword>
<evidence type="ECO:0000256" key="1">
    <source>
        <dbReference type="SAM" id="MobiDB-lite"/>
    </source>
</evidence>
<dbReference type="EMBL" id="BAAARV010000106">
    <property type="protein sequence ID" value="GAA2387379.1"/>
    <property type="molecule type" value="Genomic_DNA"/>
</dbReference>
<protein>
    <recommendedName>
        <fullName evidence="5">Secreted protein</fullName>
    </recommendedName>
</protein>
<accession>A0ABN3HT30</accession>
<feature type="region of interest" description="Disordered" evidence="1">
    <location>
        <begin position="70"/>
        <end position="120"/>
    </location>
</feature>
<evidence type="ECO:0000313" key="3">
    <source>
        <dbReference type="EMBL" id="GAA2387379.1"/>
    </source>
</evidence>
<evidence type="ECO:0008006" key="5">
    <source>
        <dbReference type="Google" id="ProtNLM"/>
    </source>
</evidence>
<feature type="compositionally biased region" description="Basic and acidic residues" evidence="1">
    <location>
        <begin position="111"/>
        <end position="120"/>
    </location>
</feature>
<feature type="signal peptide" evidence="2">
    <location>
        <begin position="1"/>
        <end position="30"/>
    </location>
</feature>